<proteinExistence type="predicted"/>
<protein>
    <submittedName>
        <fullName evidence="1">Uncharacterized protein</fullName>
    </submittedName>
</protein>
<organism evidence="1 2">
    <name type="scientific">Trichomalopsis sarcophagae</name>
    <dbReference type="NCBI Taxonomy" id="543379"/>
    <lineage>
        <taxon>Eukaryota</taxon>
        <taxon>Metazoa</taxon>
        <taxon>Ecdysozoa</taxon>
        <taxon>Arthropoda</taxon>
        <taxon>Hexapoda</taxon>
        <taxon>Insecta</taxon>
        <taxon>Pterygota</taxon>
        <taxon>Neoptera</taxon>
        <taxon>Endopterygota</taxon>
        <taxon>Hymenoptera</taxon>
        <taxon>Apocrita</taxon>
        <taxon>Proctotrupomorpha</taxon>
        <taxon>Chalcidoidea</taxon>
        <taxon>Pteromalidae</taxon>
        <taxon>Pteromalinae</taxon>
        <taxon>Trichomalopsis</taxon>
    </lineage>
</organism>
<gene>
    <name evidence="1" type="ORF">TSAR_004236</name>
</gene>
<name>A0A232EJX5_9HYME</name>
<evidence type="ECO:0000313" key="2">
    <source>
        <dbReference type="Proteomes" id="UP000215335"/>
    </source>
</evidence>
<keyword evidence="2" id="KW-1185">Reference proteome</keyword>
<sequence>MWWRATELLPCKPADLGSSPGSVTFSLHSSLVTFSGVYEVGSYHIVYKWTFCAPCIDGDVDPSVPWTCYVWIHVTGI</sequence>
<dbReference type="Proteomes" id="UP000215335">
    <property type="component" value="Unassembled WGS sequence"/>
</dbReference>
<reference evidence="1 2" key="1">
    <citation type="journal article" date="2017" name="Curr. Biol.">
        <title>The Evolution of Venom by Co-option of Single-Copy Genes.</title>
        <authorList>
            <person name="Martinson E.O."/>
            <person name="Mrinalini"/>
            <person name="Kelkar Y.D."/>
            <person name="Chang C.H."/>
            <person name="Werren J.H."/>
        </authorList>
    </citation>
    <scope>NUCLEOTIDE SEQUENCE [LARGE SCALE GENOMIC DNA]</scope>
    <source>
        <strain evidence="1 2">Alberta</strain>
        <tissue evidence="1">Whole body</tissue>
    </source>
</reference>
<comment type="caution">
    <text evidence="1">The sequence shown here is derived from an EMBL/GenBank/DDBJ whole genome shotgun (WGS) entry which is preliminary data.</text>
</comment>
<dbReference type="AlphaFoldDB" id="A0A232EJX5"/>
<accession>A0A232EJX5</accession>
<dbReference type="EMBL" id="NNAY01003926">
    <property type="protein sequence ID" value="OXU18645.1"/>
    <property type="molecule type" value="Genomic_DNA"/>
</dbReference>
<evidence type="ECO:0000313" key="1">
    <source>
        <dbReference type="EMBL" id="OXU18645.1"/>
    </source>
</evidence>